<comment type="caution">
    <text evidence="1">The sequence shown here is derived from an EMBL/GenBank/DDBJ whole genome shotgun (WGS) entry which is preliminary data.</text>
</comment>
<organism evidence="1 2">
    <name type="scientific">Boothiomyces macroporosus</name>
    <dbReference type="NCBI Taxonomy" id="261099"/>
    <lineage>
        <taxon>Eukaryota</taxon>
        <taxon>Fungi</taxon>
        <taxon>Fungi incertae sedis</taxon>
        <taxon>Chytridiomycota</taxon>
        <taxon>Chytridiomycota incertae sedis</taxon>
        <taxon>Chytridiomycetes</taxon>
        <taxon>Rhizophydiales</taxon>
        <taxon>Terramycetaceae</taxon>
        <taxon>Boothiomyces</taxon>
    </lineage>
</organism>
<dbReference type="EMBL" id="JADGKB010000021">
    <property type="protein sequence ID" value="KAJ3259111.1"/>
    <property type="molecule type" value="Genomic_DNA"/>
</dbReference>
<accession>A0AAD5UIH9</accession>
<dbReference type="PANTHER" id="PTHR35567:SF1">
    <property type="entry name" value="CONSERVED FUNGAL PROTEIN (AFU_ORTHOLOGUE AFUA_1G14230)"/>
    <property type="match status" value="1"/>
</dbReference>
<sequence>MYPILLAALASAAPSYHLSYSSSLFDGVPSSLIPPAGTKLMAKYFGSGTQNYVCSGGAWTLDSADAILAPNSESLKNPEVSHYFVNGKPTWRYLNDESVVTGAAVNKATVGKDDIVWILLARNNALSSDSGKFSNVVNIMRVYTKGGLPTGNCTTNQSVRVAYNADYWFFTN</sequence>
<dbReference type="PANTHER" id="PTHR35567">
    <property type="entry name" value="MALATE DEHYDROGENASE (AFU_ORTHOLOGUE AFUA_2G13800)"/>
    <property type="match status" value="1"/>
</dbReference>
<keyword evidence="2" id="KW-1185">Reference proteome</keyword>
<dbReference type="Proteomes" id="UP001210925">
    <property type="component" value="Unassembled WGS sequence"/>
</dbReference>
<evidence type="ECO:0000313" key="2">
    <source>
        <dbReference type="Proteomes" id="UP001210925"/>
    </source>
</evidence>
<reference evidence="1" key="1">
    <citation type="submission" date="2020-05" db="EMBL/GenBank/DDBJ databases">
        <title>Phylogenomic resolution of chytrid fungi.</title>
        <authorList>
            <person name="Stajich J.E."/>
            <person name="Amses K."/>
            <person name="Simmons R."/>
            <person name="Seto K."/>
            <person name="Myers J."/>
            <person name="Bonds A."/>
            <person name="Quandt C.A."/>
            <person name="Barry K."/>
            <person name="Liu P."/>
            <person name="Grigoriev I."/>
            <person name="Longcore J.E."/>
            <person name="James T.Y."/>
        </authorList>
    </citation>
    <scope>NUCLEOTIDE SEQUENCE</scope>
    <source>
        <strain evidence="1">PLAUS21</strain>
    </source>
</reference>
<dbReference type="AlphaFoldDB" id="A0AAD5UIH9"/>
<protein>
    <recommendedName>
        <fullName evidence="3">Malate dehydrogenase</fullName>
    </recommendedName>
</protein>
<name>A0AAD5UIH9_9FUNG</name>
<gene>
    <name evidence="1" type="ORF">HK103_002998</name>
</gene>
<dbReference type="InterPro" id="IPR021851">
    <property type="entry name" value="DUF3455"/>
</dbReference>
<proteinExistence type="predicted"/>
<dbReference type="Pfam" id="PF11937">
    <property type="entry name" value="DUF3455"/>
    <property type="match status" value="1"/>
</dbReference>
<evidence type="ECO:0000313" key="1">
    <source>
        <dbReference type="EMBL" id="KAJ3259111.1"/>
    </source>
</evidence>
<evidence type="ECO:0008006" key="3">
    <source>
        <dbReference type="Google" id="ProtNLM"/>
    </source>
</evidence>